<evidence type="ECO:0000313" key="2">
    <source>
        <dbReference type="EMBL" id="MEN3231265.1"/>
    </source>
</evidence>
<gene>
    <name evidence="2" type="ORF">PUR21_27170</name>
</gene>
<keyword evidence="1" id="KW-0472">Membrane</keyword>
<feature type="transmembrane region" description="Helical" evidence="1">
    <location>
        <begin position="43"/>
        <end position="67"/>
    </location>
</feature>
<dbReference type="InterPro" id="IPR006750">
    <property type="entry name" value="YdcZ"/>
</dbReference>
<organism evidence="2 3">
    <name type="scientific">Methylorubrum rhodesianum</name>
    <dbReference type="NCBI Taxonomy" id="29427"/>
    <lineage>
        <taxon>Bacteria</taxon>
        <taxon>Pseudomonadati</taxon>
        <taxon>Pseudomonadota</taxon>
        <taxon>Alphaproteobacteria</taxon>
        <taxon>Hyphomicrobiales</taxon>
        <taxon>Methylobacteriaceae</taxon>
        <taxon>Methylorubrum</taxon>
    </lineage>
</organism>
<comment type="caution">
    <text evidence="2">The sequence shown here is derived from an EMBL/GenBank/DDBJ whole genome shotgun (WGS) entry which is preliminary data.</text>
</comment>
<feature type="transmembrane region" description="Helical" evidence="1">
    <location>
        <begin position="79"/>
        <end position="99"/>
    </location>
</feature>
<reference evidence="2 3" key="1">
    <citation type="journal article" date="2023" name="PLoS ONE">
        <title>Complete genome assembly of Hawai'i environmental nontuberculous mycobacteria reveals unexpected co-isolation with methylobacteria.</title>
        <authorList>
            <person name="Hendrix J."/>
            <person name="Epperson L.E."/>
            <person name="Tong E.I."/>
            <person name="Chan Y.L."/>
            <person name="Hasan N.A."/>
            <person name="Dawrs S.N."/>
            <person name="Norton G.J."/>
            <person name="Virdi R."/>
            <person name="Crooks J.L."/>
            <person name="Chan E.D."/>
            <person name="Honda J.R."/>
            <person name="Strong M."/>
        </authorList>
    </citation>
    <scope>NUCLEOTIDE SEQUENCE [LARGE SCALE GENOMIC DNA]</scope>
    <source>
        <strain evidence="2 3">NJH_HI01</strain>
    </source>
</reference>
<dbReference type="Pfam" id="PF04657">
    <property type="entry name" value="DMT_YdcZ"/>
    <property type="match status" value="1"/>
</dbReference>
<dbReference type="RefSeq" id="WP_246417450.1">
    <property type="nucleotide sequence ID" value="NZ_JACHOS010000005.1"/>
</dbReference>
<feature type="transmembrane region" description="Helical" evidence="1">
    <location>
        <begin position="106"/>
        <end position="126"/>
    </location>
</feature>
<name>A0ABU9ZK60_9HYPH</name>
<feature type="transmembrane region" description="Helical" evidence="1">
    <location>
        <begin position="138"/>
        <end position="155"/>
    </location>
</feature>
<proteinExistence type="predicted"/>
<evidence type="ECO:0000256" key="1">
    <source>
        <dbReference type="SAM" id="Phobius"/>
    </source>
</evidence>
<evidence type="ECO:0000313" key="3">
    <source>
        <dbReference type="Proteomes" id="UP001404845"/>
    </source>
</evidence>
<sequence length="156" mass="15905">MAGGRAWSEAGTGVGDAARPNRGFVALPSGANASLNKGLGQPILAALVVTAANVAVYLATAPFVGIGWPGGQRFAGVPWWAWLGGAMGATYVLATIFIAERLGAAVFTGITVTAAIVTSVVLDHFGWVGFAQHTADPWRILGCALMIGGLVLVCLR</sequence>
<dbReference type="PANTHER" id="PTHR34821:SF2">
    <property type="entry name" value="INNER MEMBRANE PROTEIN YDCZ"/>
    <property type="match status" value="1"/>
</dbReference>
<accession>A0ABU9ZK60</accession>
<keyword evidence="1" id="KW-1133">Transmembrane helix</keyword>
<dbReference type="Proteomes" id="UP001404845">
    <property type="component" value="Unassembled WGS sequence"/>
</dbReference>
<keyword evidence="1" id="KW-0812">Transmembrane</keyword>
<keyword evidence="3" id="KW-1185">Reference proteome</keyword>
<dbReference type="PANTHER" id="PTHR34821">
    <property type="entry name" value="INNER MEMBRANE PROTEIN YDCZ"/>
    <property type="match status" value="1"/>
</dbReference>
<dbReference type="EMBL" id="JAQYXL010000001">
    <property type="protein sequence ID" value="MEN3231265.1"/>
    <property type="molecule type" value="Genomic_DNA"/>
</dbReference>
<protein>
    <submittedName>
        <fullName evidence="2">DMT family transporter</fullName>
    </submittedName>
</protein>